<evidence type="ECO:0000313" key="3">
    <source>
        <dbReference type="EMBL" id="RHY16370.1"/>
    </source>
</evidence>
<evidence type="ECO:0000313" key="2">
    <source>
        <dbReference type="EMBL" id="RHY12484.1"/>
    </source>
</evidence>
<dbReference type="GO" id="GO:0006139">
    <property type="term" value="P:nucleobase-containing compound metabolic process"/>
    <property type="evidence" value="ECO:0007669"/>
    <property type="project" value="InterPro"/>
</dbReference>
<evidence type="ECO:0000313" key="8">
    <source>
        <dbReference type="EMBL" id="RHZ24042.1"/>
    </source>
</evidence>
<evidence type="ECO:0000313" key="9">
    <source>
        <dbReference type="Proteomes" id="UP000265427"/>
    </source>
</evidence>
<dbReference type="EMBL" id="QUTD01005585">
    <property type="protein sequence ID" value="RHY60823.1"/>
    <property type="molecule type" value="Genomic_DNA"/>
</dbReference>
<dbReference type="AlphaFoldDB" id="A0A397EYH6"/>
<dbReference type="CDD" id="cd06141">
    <property type="entry name" value="WRN_exo"/>
    <property type="match status" value="1"/>
</dbReference>
<comment type="caution">
    <text evidence="7">The sequence shown here is derived from an EMBL/GenBank/DDBJ whole genome shotgun (WGS) entry which is preliminary data.</text>
</comment>
<dbReference type="InterPro" id="IPR052408">
    <property type="entry name" value="Exonuclease_MUT-7-like"/>
</dbReference>
<evidence type="ECO:0000259" key="1">
    <source>
        <dbReference type="SMART" id="SM00474"/>
    </source>
</evidence>
<dbReference type="Proteomes" id="UP000266643">
    <property type="component" value="Unassembled WGS sequence"/>
</dbReference>
<proteinExistence type="predicted"/>
<dbReference type="EMBL" id="QUTB01006277">
    <property type="protein sequence ID" value="RHY50811.1"/>
    <property type="molecule type" value="Genomic_DNA"/>
</dbReference>
<dbReference type="InterPro" id="IPR002562">
    <property type="entry name" value="3'-5'_exonuclease_dom"/>
</dbReference>
<evidence type="ECO:0000313" key="4">
    <source>
        <dbReference type="EMBL" id="RHY50811.1"/>
    </source>
</evidence>
<dbReference type="EMBL" id="QUTE01011859">
    <property type="protein sequence ID" value="RHZ08673.1"/>
    <property type="molecule type" value="Genomic_DNA"/>
</dbReference>
<dbReference type="Proteomes" id="UP000286510">
    <property type="component" value="Unassembled WGS sequence"/>
</dbReference>
<dbReference type="SUPFAM" id="SSF53098">
    <property type="entry name" value="Ribonuclease H-like"/>
    <property type="match status" value="1"/>
</dbReference>
<dbReference type="PANTHER" id="PTHR47765:SF2">
    <property type="entry name" value="EXONUCLEASE MUT-7 HOMOLOG"/>
    <property type="match status" value="1"/>
</dbReference>
<dbReference type="Gene3D" id="3.30.420.10">
    <property type="entry name" value="Ribonuclease H-like superfamily/Ribonuclease H"/>
    <property type="match status" value="1"/>
</dbReference>
<sequence length="430" mass="46939">MSLLYVNSKAALDLMHDLSLLPHLPADSVMRLLLETNDIPGADRFVLGDPIRQRALVHLMIEHHVDDKVIKKRLTKFRLPPDDFPVYVERYAYSPSQISPLSTSSHVPFLHLTTCILMPPLSSRRRATLRYLVHAKQYSDVPDAAGSSDATQLYAANLLYDQCGHDNPITRYIVHLFGLGVHFPDVLAPPASFDLGANKDDPPPLAGFLTLEHLHATVEFVDSVTAAIAAAAFLLSEPVVGLDTEWRSSFDAAAASTTPCAVLQLASASRAFVIDLQSPRDDAGKDAILAAFLPLFTSDTVLKLGLDVSGDFKALGVRPVHCILDLQTLQKALGGREAPTTGAKTSLTDLCRHYLGFPLDKRTRMSNWTRRPLTSAQMEYAALDAVALVHIYHAMKAASEGNPTKHKAAKTSNKASPKNSLFGSSWIYSI</sequence>
<dbReference type="Proteomes" id="UP000265716">
    <property type="component" value="Unassembled WGS sequence"/>
</dbReference>
<evidence type="ECO:0000313" key="5">
    <source>
        <dbReference type="EMBL" id="RHY60823.1"/>
    </source>
</evidence>
<evidence type="ECO:0000313" key="12">
    <source>
        <dbReference type="Proteomes" id="UP000266239"/>
    </source>
</evidence>
<dbReference type="EMBL" id="QUTA01005296">
    <property type="protein sequence ID" value="RHY16370.1"/>
    <property type="molecule type" value="Genomic_DNA"/>
</dbReference>
<gene>
    <name evidence="3" type="ORF">DYB25_000012</name>
    <name evidence="8" type="ORF">DYB26_000350</name>
    <name evidence="5" type="ORF">DYB30_001443</name>
    <name evidence="7" type="ORF">DYB31_000162</name>
    <name evidence="4" type="ORF">DYB34_000252</name>
    <name evidence="2" type="ORF">DYB36_002908</name>
    <name evidence="6" type="ORF">DYB38_003380</name>
</gene>
<dbReference type="SMART" id="SM00474">
    <property type="entry name" value="35EXOc"/>
    <property type="match status" value="1"/>
</dbReference>
<dbReference type="Proteomes" id="UP000266239">
    <property type="component" value="Unassembled WGS sequence"/>
</dbReference>
<dbReference type="EMBL" id="QUTF01012358">
    <property type="protein sequence ID" value="RHZ24042.1"/>
    <property type="molecule type" value="Genomic_DNA"/>
</dbReference>
<organism evidence="7 11">
    <name type="scientific">Aphanomyces astaci</name>
    <name type="common">Crayfish plague agent</name>
    <dbReference type="NCBI Taxonomy" id="112090"/>
    <lineage>
        <taxon>Eukaryota</taxon>
        <taxon>Sar</taxon>
        <taxon>Stramenopiles</taxon>
        <taxon>Oomycota</taxon>
        <taxon>Saprolegniomycetes</taxon>
        <taxon>Saprolegniales</taxon>
        <taxon>Verrucalvaceae</taxon>
        <taxon>Aphanomyces</taxon>
    </lineage>
</organism>
<name>A0A397EYH6_APHAT</name>
<feature type="domain" description="3'-5' exonuclease" evidence="1">
    <location>
        <begin position="218"/>
        <end position="400"/>
    </location>
</feature>
<evidence type="ECO:0000313" key="6">
    <source>
        <dbReference type="EMBL" id="RHY63683.1"/>
    </source>
</evidence>
<dbReference type="InterPro" id="IPR036397">
    <property type="entry name" value="RNaseH_sf"/>
</dbReference>
<evidence type="ECO:0000313" key="10">
    <source>
        <dbReference type="Proteomes" id="UP000265716"/>
    </source>
</evidence>
<dbReference type="Proteomes" id="UP000265427">
    <property type="component" value="Unassembled WGS sequence"/>
</dbReference>
<reference evidence="9 10" key="1">
    <citation type="submission" date="2018-08" db="EMBL/GenBank/DDBJ databases">
        <title>Aphanomyces genome sequencing and annotation.</title>
        <authorList>
            <person name="Minardi D."/>
            <person name="Oidtmann B."/>
            <person name="Van Der Giezen M."/>
            <person name="Studholme D.J."/>
        </authorList>
    </citation>
    <scope>NUCLEOTIDE SEQUENCE [LARGE SCALE GENOMIC DNA]</scope>
    <source>
        <strain evidence="7 11">197901</strain>
        <strain evidence="5 13">D2</strain>
        <strain evidence="8 15">FDL457</strain>
        <strain evidence="2 9">Kv</strain>
        <strain evidence="6 10">SA</strain>
        <strain evidence="4 14">Si</strain>
        <strain evidence="3 12">Yx</strain>
    </source>
</reference>
<protein>
    <recommendedName>
        <fullName evidence="1">3'-5' exonuclease domain-containing protein</fullName>
    </recommendedName>
</protein>
<dbReference type="GO" id="GO:0003676">
    <property type="term" value="F:nucleic acid binding"/>
    <property type="evidence" value="ECO:0007669"/>
    <property type="project" value="InterPro"/>
</dbReference>
<evidence type="ECO:0000313" key="7">
    <source>
        <dbReference type="EMBL" id="RHZ08673.1"/>
    </source>
</evidence>
<evidence type="ECO:0000313" key="13">
    <source>
        <dbReference type="Proteomes" id="UP000266643"/>
    </source>
</evidence>
<dbReference type="Pfam" id="PF01612">
    <property type="entry name" value="DNA_pol_A_exo1"/>
    <property type="match status" value="1"/>
</dbReference>
<dbReference type="Proteomes" id="UP000266196">
    <property type="component" value="Unassembled WGS sequence"/>
</dbReference>
<evidence type="ECO:0000313" key="15">
    <source>
        <dbReference type="Proteomes" id="UP000286510"/>
    </source>
</evidence>
<dbReference type="InterPro" id="IPR012337">
    <property type="entry name" value="RNaseH-like_sf"/>
</dbReference>
<dbReference type="PANTHER" id="PTHR47765">
    <property type="entry name" value="3'-5' EXONUCLEASE DOMAIN-CONTAINING PROTEIN"/>
    <property type="match status" value="1"/>
</dbReference>
<dbReference type="EMBL" id="QUTC01004580">
    <property type="protein sequence ID" value="RHY63683.1"/>
    <property type="molecule type" value="Genomic_DNA"/>
</dbReference>
<evidence type="ECO:0000313" key="14">
    <source>
        <dbReference type="Proteomes" id="UP000283543"/>
    </source>
</evidence>
<dbReference type="GO" id="GO:0008408">
    <property type="term" value="F:3'-5' exonuclease activity"/>
    <property type="evidence" value="ECO:0007669"/>
    <property type="project" value="InterPro"/>
</dbReference>
<accession>A0A397EYH6</accession>
<dbReference type="VEuPathDB" id="FungiDB:H257_05772"/>
<dbReference type="EMBL" id="QUSZ01004840">
    <property type="protein sequence ID" value="RHY12484.1"/>
    <property type="molecule type" value="Genomic_DNA"/>
</dbReference>
<dbReference type="Proteomes" id="UP000283543">
    <property type="component" value="Unassembled WGS sequence"/>
</dbReference>
<evidence type="ECO:0000313" key="11">
    <source>
        <dbReference type="Proteomes" id="UP000266196"/>
    </source>
</evidence>